<evidence type="ECO:0000259" key="14">
    <source>
        <dbReference type="PROSITE" id="PS50862"/>
    </source>
</evidence>
<dbReference type="EC" id="6.1.1.20" evidence="13"/>
<evidence type="ECO:0000313" key="15">
    <source>
        <dbReference type="EMBL" id="KPL70864.1"/>
    </source>
</evidence>
<keyword evidence="6 13" id="KW-0479">Metal-binding</keyword>
<dbReference type="SUPFAM" id="SSF46589">
    <property type="entry name" value="tRNA-binding arm"/>
    <property type="match status" value="1"/>
</dbReference>
<dbReference type="PANTHER" id="PTHR11538:SF41">
    <property type="entry name" value="PHENYLALANINE--TRNA LIGASE, MITOCHONDRIAL"/>
    <property type="match status" value="1"/>
</dbReference>
<organism evidence="15 16">
    <name type="scientific">Leptolinea tardivitalis</name>
    <dbReference type="NCBI Taxonomy" id="229920"/>
    <lineage>
        <taxon>Bacteria</taxon>
        <taxon>Bacillati</taxon>
        <taxon>Chloroflexota</taxon>
        <taxon>Anaerolineae</taxon>
        <taxon>Anaerolineales</taxon>
        <taxon>Anaerolineaceae</taxon>
        <taxon>Leptolinea</taxon>
    </lineage>
</organism>
<keyword evidence="9 13" id="KW-0460">Magnesium</keyword>
<feature type="domain" description="Aminoacyl-transfer RNA synthetases class-II family profile" evidence="14">
    <location>
        <begin position="116"/>
        <end position="345"/>
    </location>
</feature>
<dbReference type="Gene3D" id="3.30.930.10">
    <property type="entry name" value="Bira Bifunctional Protein, Domain 2"/>
    <property type="match status" value="1"/>
</dbReference>
<dbReference type="GO" id="GO:0005737">
    <property type="term" value="C:cytoplasm"/>
    <property type="evidence" value="ECO:0007669"/>
    <property type="project" value="UniProtKB-SubCell"/>
</dbReference>
<evidence type="ECO:0000256" key="6">
    <source>
        <dbReference type="ARBA" id="ARBA00022723"/>
    </source>
</evidence>
<keyword evidence="4 13" id="KW-0963">Cytoplasm</keyword>
<dbReference type="HAMAP" id="MF_00281">
    <property type="entry name" value="Phe_tRNA_synth_alpha1"/>
    <property type="match status" value="1"/>
</dbReference>
<dbReference type="GO" id="GO:0000049">
    <property type="term" value="F:tRNA binding"/>
    <property type="evidence" value="ECO:0007669"/>
    <property type="project" value="InterPro"/>
</dbReference>
<evidence type="ECO:0000256" key="11">
    <source>
        <dbReference type="ARBA" id="ARBA00023146"/>
    </source>
</evidence>
<keyword evidence="11 13" id="KW-0030">Aminoacyl-tRNA synthetase</keyword>
<keyword evidence="16" id="KW-1185">Reference proteome</keyword>
<evidence type="ECO:0000256" key="9">
    <source>
        <dbReference type="ARBA" id="ARBA00022842"/>
    </source>
</evidence>
<dbReference type="InterPro" id="IPR006195">
    <property type="entry name" value="aa-tRNA-synth_II"/>
</dbReference>
<gene>
    <name evidence="13" type="primary">pheS</name>
    <name evidence="15" type="ORF">ADM99_13285</name>
</gene>
<feature type="binding site" evidence="13">
    <location>
        <position position="261"/>
    </location>
    <ligand>
        <name>Mg(2+)</name>
        <dbReference type="ChEBI" id="CHEBI:18420"/>
        <note>shared with beta subunit</note>
    </ligand>
</feature>
<accession>A0A0P6WX81</accession>
<evidence type="ECO:0000256" key="5">
    <source>
        <dbReference type="ARBA" id="ARBA00022598"/>
    </source>
</evidence>
<evidence type="ECO:0000256" key="4">
    <source>
        <dbReference type="ARBA" id="ARBA00022490"/>
    </source>
</evidence>
<dbReference type="GO" id="GO:0005524">
    <property type="term" value="F:ATP binding"/>
    <property type="evidence" value="ECO:0007669"/>
    <property type="project" value="UniProtKB-UniRule"/>
</dbReference>
<proteinExistence type="inferred from homology"/>
<dbReference type="EMBL" id="LGCK01000013">
    <property type="protein sequence ID" value="KPL70864.1"/>
    <property type="molecule type" value="Genomic_DNA"/>
</dbReference>
<evidence type="ECO:0000256" key="3">
    <source>
        <dbReference type="ARBA" id="ARBA00011209"/>
    </source>
</evidence>
<evidence type="ECO:0000256" key="13">
    <source>
        <dbReference type="HAMAP-Rule" id="MF_00281"/>
    </source>
</evidence>
<name>A0A0P6WX81_9CHLR</name>
<evidence type="ECO:0000256" key="2">
    <source>
        <dbReference type="ARBA" id="ARBA00010207"/>
    </source>
</evidence>
<dbReference type="Pfam" id="PF01409">
    <property type="entry name" value="tRNA-synt_2d"/>
    <property type="match status" value="1"/>
</dbReference>
<comment type="cofactor">
    <cofactor evidence="13">
        <name>Mg(2+)</name>
        <dbReference type="ChEBI" id="CHEBI:18420"/>
    </cofactor>
    <text evidence="13">Binds 2 magnesium ions per tetramer.</text>
</comment>
<dbReference type="RefSeq" id="WP_062420814.1">
    <property type="nucleotide sequence ID" value="NZ_BBYA01000005.1"/>
</dbReference>
<dbReference type="GO" id="GO:0000287">
    <property type="term" value="F:magnesium ion binding"/>
    <property type="evidence" value="ECO:0007669"/>
    <property type="project" value="UniProtKB-UniRule"/>
</dbReference>
<reference evidence="15 16" key="1">
    <citation type="submission" date="2015-07" db="EMBL/GenBank/DDBJ databases">
        <title>Genome sequence of Leptolinea tardivitalis DSM 16556.</title>
        <authorList>
            <person name="Hemp J."/>
            <person name="Ward L.M."/>
            <person name="Pace L.A."/>
            <person name="Fischer W.W."/>
        </authorList>
    </citation>
    <scope>NUCLEOTIDE SEQUENCE [LARGE SCALE GENOMIC DNA]</scope>
    <source>
        <strain evidence="15 16">YMTK-2</strain>
    </source>
</reference>
<dbReference type="SUPFAM" id="SSF55681">
    <property type="entry name" value="Class II aaRS and biotin synthetases"/>
    <property type="match status" value="1"/>
</dbReference>
<dbReference type="InterPro" id="IPR045864">
    <property type="entry name" value="aa-tRNA-synth_II/BPL/LPL"/>
</dbReference>
<keyword evidence="10 13" id="KW-0648">Protein biosynthesis</keyword>
<dbReference type="AlphaFoldDB" id="A0A0P6WX81"/>
<comment type="caution">
    <text evidence="15">The sequence shown here is derived from an EMBL/GenBank/DDBJ whole genome shotgun (WGS) entry which is preliminary data.</text>
</comment>
<dbReference type="STRING" id="229920.ADM99_13285"/>
<protein>
    <recommendedName>
        <fullName evidence="13">Phenylalanine--tRNA ligase alpha subunit</fullName>
        <ecNumber evidence="13">6.1.1.20</ecNumber>
    </recommendedName>
    <alternativeName>
        <fullName evidence="13">Phenylalanyl-tRNA synthetase alpha subunit</fullName>
        <shortName evidence="13">PheRS</shortName>
    </alternativeName>
</protein>
<dbReference type="Proteomes" id="UP000050430">
    <property type="component" value="Unassembled WGS sequence"/>
</dbReference>
<dbReference type="CDD" id="cd00496">
    <property type="entry name" value="PheRS_alpha_core"/>
    <property type="match status" value="1"/>
</dbReference>
<dbReference type="NCBIfam" id="TIGR00468">
    <property type="entry name" value="pheS"/>
    <property type="match status" value="1"/>
</dbReference>
<dbReference type="GO" id="GO:0006432">
    <property type="term" value="P:phenylalanyl-tRNA aminoacylation"/>
    <property type="evidence" value="ECO:0007669"/>
    <property type="project" value="UniProtKB-UniRule"/>
</dbReference>
<dbReference type="Pfam" id="PF02912">
    <property type="entry name" value="Phe_tRNA-synt_N"/>
    <property type="match status" value="1"/>
</dbReference>
<dbReference type="PATRIC" id="fig|229920.5.peg.891"/>
<evidence type="ECO:0000256" key="7">
    <source>
        <dbReference type="ARBA" id="ARBA00022741"/>
    </source>
</evidence>
<dbReference type="PROSITE" id="PS50862">
    <property type="entry name" value="AA_TRNA_LIGASE_II"/>
    <property type="match status" value="1"/>
</dbReference>
<comment type="similarity">
    <text evidence="2 13">Belongs to the class-II aminoacyl-tRNA synthetase family. Phe-tRNA synthetase alpha subunit type 1 subfamily.</text>
</comment>
<comment type="catalytic activity">
    <reaction evidence="12 13">
        <text>tRNA(Phe) + L-phenylalanine + ATP = L-phenylalanyl-tRNA(Phe) + AMP + diphosphate + H(+)</text>
        <dbReference type="Rhea" id="RHEA:19413"/>
        <dbReference type="Rhea" id="RHEA-COMP:9668"/>
        <dbReference type="Rhea" id="RHEA-COMP:9699"/>
        <dbReference type="ChEBI" id="CHEBI:15378"/>
        <dbReference type="ChEBI" id="CHEBI:30616"/>
        <dbReference type="ChEBI" id="CHEBI:33019"/>
        <dbReference type="ChEBI" id="CHEBI:58095"/>
        <dbReference type="ChEBI" id="CHEBI:78442"/>
        <dbReference type="ChEBI" id="CHEBI:78531"/>
        <dbReference type="ChEBI" id="CHEBI:456215"/>
        <dbReference type="EC" id="6.1.1.20"/>
    </reaction>
</comment>
<comment type="subcellular location">
    <subcellularLocation>
        <location evidence="1 13">Cytoplasm</location>
    </subcellularLocation>
</comment>
<evidence type="ECO:0000256" key="8">
    <source>
        <dbReference type="ARBA" id="ARBA00022840"/>
    </source>
</evidence>
<comment type="subunit">
    <text evidence="3 13">Tetramer of two alpha and two beta subunits.</text>
</comment>
<keyword evidence="7 13" id="KW-0547">Nucleotide-binding</keyword>
<dbReference type="OrthoDB" id="9800719at2"/>
<dbReference type="InterPro" id="IPR022911">
    <property type="entry name" value="Phe_tRNA_ligase_alpha1_bac"/>
</dbReference>
<dbReference type="InterPro" id="IPR002319">
    <property type="entry name" value="Phenylalanyl-tRNA_Synthase"/>
</dbReference>
<evidence type="ECO:0000256" key="1">
    <source>
        <dbReference type="ARBA" id="ARBA00004496"/>
    </source>
</evidence>
<keyword evidence="5 13" id="KW-0436">Ligase</keyword>
<keyword evidence="8 13" id="KW-0067">ATP-binding</keyword>
<dbReference type="InterPro" id="IPR010978">
    <property type="entry name" value="tRNA-bd_arm"/>
</dbReference>
<dbReference type="InterPro" id="IPR004188">
    <property type="entry name" value="Phe-tRNA_ligase_II_N"/>
</dbReference>
<dbReference type="PANTHER" id="PTHR11538">
    <property type="entry name" value="PHENYLALANYL-TRNA SYNTHETASE"/>
    <property type="match status" value="1"/>
</dbReference>
<dbReference type="InterPro" id="IPR004529">
    <property type="entry name" value="Phe-tRNA-synth_IIc_asu"/>
</dbReference>
<sequence>MQDHPILNELEELRKKGLESLQVVQDELGLQNWKVANLGRSAPMTQIFSQMKTVSAEVRPLVGERVNQVKKEFEAALEEHAAAIKQAMLNKSLTSDAVDISLPGRRPAHGRLHPQTKMLREIYRIFGDMGFQVYRARDVETDEYNFELLNIPAYHPARDMWDTFYTTKPGVILRTHTSPGQVHVMREYCPEPIRVILPGMCYRYEQISARSEIQFHQVEGIMVGKHVTMGDMKGTLTDFARRLFGANARTRLRPSYFPFTEPSGEMDVECFVCHGAGCQVCKNSGWLEILGCGMIHPTVLRNGGYDPSVYSGFAFGMGPERISMLRNQINDIRNFWANDVRFLEQFS</sequence>
<dbReference type="GO" id="GO:0004826">
    <property type="term" value="F:phenylalanine-tRNA ligase activity"/>
    <property type="evidence" value="ECO:0007669"/>
    <property type="project" value="UniProtKB-UniRule"/>
</dbReference>
<evidence type="ECO:0000313" key="16">
    <source>
        <dbReference type="Proteomes" id="UP000050430"/>
    </source>
</evidence>
<evidence type="ECO:0000256" key="10">
    <source>
        <dbReference type="ARBA" id="ARBA00022917"/>
    </source>
</evidence>
<evidence type="ECO:0000256" key="12">
    <source>
        <dbReference type="ARBA" id="ARBA00049255"/>
    </source>
</evidence>